<reference evidence="2" key="1">
    <citation type="journal article" date="2019" name="Curr. Biol.">
        <title>Genome Sequence of Striga asiatica Provides Insight into the Evolution of Plant Parasitism.</title>
        <authorList>
            <person name="Yoshida S."/>
            <person name="Kim S."/>
            <person name="Wafula E.K."/>
            <person name="Tanskanen J."/>
            <person name="Kim Y.M."/>
            <person name="Honaas L."/>
            <person name="Yang Z."/>
            <person name="Spallek T."/>
            <person name="Conn C.E."/>
            <person name="Ichihashi Y."/>
            <person name="Cheong K."/>
            <person name="Cui S."/>
            <person name="Der J.P."/>
            <person name="Gundlach H."/>
            <person name="Jiao Y."/>
            <person name="Hori C."/>
            <person name="Ishida J.K."/>
            <person name="Kasahara H."/>
            <person name="Kiba T."/>
            <person name="Kim M.S."/>
            <person name="Koo N."/>
            <person name="Laohavisit A."/>
            <person name="Lee Y.H."/>
            <person name="Lumba S."/>
            <person name="McCourt P."/>
            <person name="Mortimer J.C."/>
            <person name="Mutuku J.M."/>
            <person name="Nomura T."/>
            <person name="Sasaki-Sekimoto Y."/>
            <person name="Seto Y."/>
            <person name="Wang Y."/>
            <person name="Wakatake T."/>
            <person name="Sakakibara H."/>
            <person name="Demura T."/>
            <person name="Yamaguchi S."/>
            <person name="Yoneyama K."/>
            <person name="Manabe R.I."/>
            <person name="Nelson D.C."/>
            <person name="Schulman A.H."/>
            <person name="Timko M.P."/>
            <person name="dePamphilis C.W."/>
            <person name="Choi D."/>
            <person name="Shirasu K."/>
        </authorList>
    </citation>
    <scope>NUCLEOTIDE SEQUENCE [LARGE SCALE GENOMIC DNA]</scope>
    <source>
        <strain evidence="2">cv. UVA1</strain>
    </source>
</reference>
<dbReference type="Proteomes" id="UP000325081">
    <property type="component" value="Unassembled WGS sequence"/>
</dbReference>
<comment type="caution">
    <text evidence="1">The sequence shown here is derived from an EMBL/GenBank/DDBJ whole genome shotgun (WGS) entry which is preliminary data.</text>
</comment>
<evidence type="ECO:0000313" key="1">
    <source>
        <dbReference type="EMBL" id="GER43171.1"/>
    </source>
</evidence>
<sequence length="113" mass="12344">MDTEDNVTVTHSLTALLPRYASTGHVADIQNIKVMAGGRTLLWLAVGKIKQIRVAGGSHTAALEADDAGDRLLDREGDTRIEPGRKFDLSRWHKCKSRRLSLMVVVGKEGCCS</sequence>
<evidence type="ECO:0000313" key="2">
    <source>
        <dbReference type="Proteomes" id="UP000325081"/>
    </source>
</evidence>
<organism evidence="1 2">
    <name type="scientific">Striga asiatica</name>
    <name type="common">Asiatic witchweed</name>
    <name type="synonym">Buchnera asiatica</name>
    <dbReference type="NCBI Taxonomy" id="4170"/>
    <lineage>
        <taxon>Eukaryota</taxon>
        <taxon>Viridiplantae</taxon>
        <taxon>Streptophyta</taxon>
        <taxon>Embryophyta</taxon>
        <taxon>Tracheophyta</taxon>
        <taxon>Spermatophyta</taxon>
        <taxon>Magnoliopsida</taxon>
        <taxon>eudicotyledons</taxon>
        <taxon>Gunneridae</taxon>
        <taxon>Pentapetalae</taxon>
        <taxon>asterids</taxon>
        <taxon>lamiids</taxon>
        <taxon>Lamiales</taxon>
        <taxon>Orobanchaceae</taxon>
        <taxon>Buchnereae</taxon>
        <taxon>Striga</taxon>
    </lineage>
</organism>
<protein>
    <submittedName>
        <fullName evidence="1">60 kDa chaperonin</fullName>
    </submittedName>
</protein>
<proteinExistence type="predicted"/>
<dbReference type="AlphaFoldDB" id="A0A5A7QH22"/>
<accession>A0A5A7QH22</accession>
<dbReference type="EMBL" id="BKCP01006515">
    <property type="protein sequence ID" value="GER43171.1"/>
    <property type="molecule type" value="Genomic_DNA"/>
</dbReference>
<keyword evidence="2" id="KW-1185">Reference proteome</keyword>
<name>A0A5A7QH22_STRAF</name>
<gene>
    <name evidence="1" type="ORF">STAS_20015</name>
</gene>